<proteinExistence type="inferred from homology"/>
<reference evidence="11" key="1">
    <citation type="submission" date="2017-02" db="UniProtKB">
        <authorList>
            <consortium name="WormBaseParasite"/>
        </authorList>
    </citation>
    <scope>IDENTIFICATION</scope>
</reference>
<name>A0A0N5AM41_9BILA</name>
<dbReference type="Proteomes" id="UP000046393">
    <property type="component" value="Unplaced"/>
</dbReference>
<evidence type="ECO:0000256" key="6">
    <source>
        <dbReference type="ARBA" id="ARBA00023274"/>
    </source>
</evidence>
<feature type="coiled-coil region" evidence="9">
    <location>
        <begin position="278"/>
        <end position="308"/>
    </location>
</feature>
<keyword evidence="5" id="KW-0496">Mitochondrion</keyword>
<dbReference type="GO" id="GO:0003723">
    <property type="term" value="F:RNA binding"/>
    <property type="evidence" value="ECO:0007669"/>
    <property type="project" value="TreeGrafter"/>
</dbReference>
<keyword evidence="3" id="KW-0809">Transit peptide</keyword>
<dbReference type="PANTHER" id="PTHR46685:SF1">
    <property type="entry name" value="SMALL RIBOSOMAL SUBUNIT PROTEIN US15M"/>
    <property type="match status" value="1"/>
</dbReference>
<evidence type="ECO:0000256" key="3">
    <source>
        <dbReference type="ARBA" id="ARBA00022946"/>
    </source>
</evidence>
<evidence type="ECO:0000256" key="1">
    <source>
        <dbReference type="ARBA" id="ARBA00004173"/>
    </source>
</evidence>
<dbReference type="STRING" id="451379.A0A0N5AM41"/>
<dbReference type="GO" id="GO:0005763">
    <property type="term" value="C:mitochondrial small ribosomal subunit"/>
    <property type="evidence" value="ECO:0007669"/>
    <property type="project" value="TreeGrafter"/>
</dbReference>
<evidence type="ECO:0000256" key="2">
    <source>
        <dbReference type="ARBA" id="ARBA00008434"/>
    </source>
</evidence>
<sequence>MGSTGSFAGVMILKRFITTSGECLKLKFPAYNPHKKATDPKKQDFDYYEKAASDVPLEHSLDDHYTDKLKMLYEDKIAYEKDLRYKAEDQLVGRSPAEYLPKIDLTAPKVGYENIDALVKAPDSVKKIFSIEYGSRRNLSEAWKNALIDQVRKHSLDKSSLEMKIGWLTGLIRHWTLLVEEIDNKPRKPTKLLHQIKLAIDFRRKLLRYLRENDSAAFEKVLADLKIAYCVPKYPEETVEKRRKAWVEAQLTKRVEEEKENRLSKLYMSFAENIDAFDKEVESKLEGLKQEKEKLEKRLAEIDAIQNGFVARDIPKYYPHVVGNLSLLTQHMSLFYHPCPVANS</sequence>
<comment type="subcellular location">
    <subcellularLocation>
        <location evidence="1">Mitochondrion</location>
    </subcellularLocation>
</comment>
<evidence type="ECO:0000256" key="5">
    <source>
        <dbReference type="ARBA" id="ARBA00023128"/>
    </source>
</evidence>
<protein>
    <recommendedName>
        <fullName evidence="7">Small ribosomal subunit protein uS15m</fullName>
    </recommendedName>
    <alternativeName>
        <fullName evidence="8">28S ribosomal protein S15, mitochondrial</fullName>
    </alternativeName>
</protein>
<evidence type="ECO:0000256" key="9">
    <source>
        <dbReference type="SAM" id="Coils"/>
    </source>
</evidence>
<dbReference type="SUPFAM" id="SSF47060">
    <property type="entry name" value="S15/NS1 RNA-binding domain"/>
    <property type="match status" value="1"/>
</dbReference>
<dbReference type="GO" id="GO:0032543">
    <property type="term" value="P:mitochondrial translation"/>
    <property type="evidence" value="ECO:0007669"/>
    <property type="project" value="TreeGrafter"/>
</dbReference>
<dbReference type="Gene3D" id="1.10.287.10">
    <property type="entry name" value="S15/NS1, RNA-binding"/>
    <property type="match status" value="1"/>
</dbReference>
<dbReference type="AlphaFoldDB" id="A0A0N5AM41"/>
<evidence type="ECO:0000256" key="7">
    <source>
        <dbReference type="ARBA" id="ARBA00035249"/>
    </source>
</evidence>
<dbReference type="WBParaSite" id="SMUV_0000563501-mRNA-1">
    <property type="protein sequence ID" value="SMUV_0000563501-mRNA-1"/>
    <property type="gene ID" value="SMUV_0000563501"/>
</dbReference>
<evidence type="ECO:0000256" key="4">
    <source>
        <dbReference type="ARBA" id="ARBA00022980"/>
    </source>
</evidence>
<keyword evidence="4" id="KW-0689">Ribosomal protein</keyword>
<dbReference type="InterPro" id="IPR009068">
    <property type="entry name" value="uS15_NS1_RNA-bd_sf"/>
</dbReference>
<dbReference type="GO" id="GO:0003735">
    <property type="term" value="F:structural constituent of ribosome"/>
    <property type="evidence" value="ECO:0007669"/>
    <property type="project" value="TreeGrafter"/>
</dbReference>
<dbReference type="PANTHER" id="PTHR46685">
    <property type="entry name" value="28S RIBOSOMAL PROTEIN S15, MITOCHONDRIAL"/>
    <property type="match status" value="1"/>
</dbReference>
<keyword evidence="6" id="KW-0687">Ribonucleoprotein</keyword>
<evidence type="ECO:0000313" key="10">
    <source>
        <dbReference type="Proteomes" id="UP000046393"/>
    </source>
</evidence>
<comment type="similarity">
    <text evidence="2">Belongs to the universal ribosomal protein uS15 family.</text>
</comment>
<evidence type="ECO:0000313" key="11">
    <source>
        <dbReference type="WBParaSite" id="SMUV_0000563501-mRNA-1"/>
    </source>
</evidence>
<accession>A0A0N5AM41</accession>
<evidence type="ECO:0000256" key="8">
    <source>
        <dbReference type="ARBA" id="ARBA00035528"/>
    </source>
</evidence>
<keyword evidence="10" id="KW-1185">Reference proteome</keyword>
<keyword evidence="9" id="KW-0175">Coiled coil</keyword>
<dbReference type="InterPro" id="IPR052137">
    <property type="entry name" value="uS15_ribosomal"/>
</dbReference>
<organism evidence="10 11">
    <name type="scientific">Syphacia muris</name>
    <dbReference type="NCBI Taxonomy" id="451379"/>
    <lineage>
        <taxon>Eukaryota</taxon>
        <taxon>Metazoa</taxon>
        <taxon>Ecdysozoa</taxon>
        <taxon>Nematoda</taxon>
        <taxon>Chromadorea</taxon>
        <taxon>Rhabditida</taxon>
        <taxon>Spirurina</taxon>
        <taxon>Oxyuridomorpha</taxon>
        <taxon>Oxyuroidea</taxon>
        <taxon>Oxyuridae</taxon>
        <taxon>Syphacia</taxon>
    </lineage>
</organism>